<sequence>MTLTSLHYLEVEESMSSDLSAWLSFASPASRPLEPTQDRTGLAGGVLKNITKLRWEEDVQPLAEQDKAVLQSKLLPKLLPAMLSSPANKAVHAQVAKSVSLIAEL</sequence>
<gene>
    <name evidence="1" type="ORF">Hypma_009814</name>
</gene>
<accession>A0A369JLH9</accession>
<proteinExistence type="predicted"/>
<comment type="caution">
    <text evidence="1">The sequence shown here is derived from an EMBL/GenBank/DDBJ whole genome shotgun (WGS) entry which is preliminary data.</text>
</comment>
<dbReference type="InParanoid" id="A0A369JLH9"/>
<dbReference type="OrthoDB" id="3268246at2759"/>
<organism evidence="1 2">
    <name type="scientific">Hypsizygus marmoreus</name>
    <name type="common">White beech mushroom</name>
    <name type="synonym">Agaricus marmoreus</name>
    <dbReference type="NCBI Taxonomy" id="39966"/>
    <lineage>
        <taxon>Eukaryota</taxon>
        <taxon>Fungi</taxon>
        <taxon>Dikarya</taxon>
        <taxon>Basidiomycota</taxon>
        <taxon>Agaricomycotina</taxon>
        <taxon>Agaricomycetes</taxon>
        <taxon>Agaricomycetidae</taxon>
        <taxon>Agaricales</taxon>
        <taxon>Tricholomatineae</taxon>
        <taxon>Lyophyllaceae</taxon>
        <taxon>Hypsizygus</taxon>
    </lineage>
</organism>
<dbReference type="STRING" id="39966.A0A369JLH9"/>
<reference evidence="1" key="1">
    <citation type="submission" date="2018-04" db="EMBL/GenBank/DDBJ databases">
        <title>Whole genome sequencing of Hypsizygus marmoreus.</title>
        <authorList>
            <person name="Choi I.-G."/>
            <person name="Min B."/>
            <person name="Kim J.-G."/>
            <person name="Kim S."/>
            <person name="Oh Y.-L."/>
            <person name="Kong W.-S."/>
            <person name="Park H."/>
            <person name="Jeong J."/>
            <person name="Song E.-S."/>
        </authorList>
    </citation>
    <scope>NUCLEOTIDE SEQUENCE [LARGE SCALE GENOMIC DNA]</scope>
    <source>
        <strain evidence="1">51987-8</strain>
    </source>
</reference>
<dbReference type="Proteomes" id="UP000076154">
    <property type="component" value="Unassembled WGS sequence"/>
</dbReference>
<name>A0A369JLH9_HYPMA</name>
<protein>
    <submittedName>
        <fullName evidence="1">Uncharacterized protein</fullName>
    </submittedName>
</protein>
<evidence type="ECO:0000313" key="1">
    <source>
        <dbReference type="EMBL" id="RDB23059.1"/>
    </source>
</evidence>
<keyword evidence="2" id="KW-1185">Reference proteome</keyword>
<dbReference type="EMBL" id="LUEZ02000048">
    <property type="protein sequence ID" value="RDB23059.1"/>
    <property type="molecule type" value="Genomic_DNA"/>
</dbReference>
<dbReference type="AlphaFoldDB" id="A0A369JLH9"/>
<evidence type="ECO:0000313" key="2">
    <source>
        <dbReference type="Proteomes" id="UP000076154"/>
    </source>
</evidence>